<protein>
    <recommendedName>
        <fullName evidence="3">Serine aminopeptidase S33 domain-containing protein</fullName>
    </recommendedName>
</protein>
<dbReference type="RefSeq" id="WP_006503959.1">
    <property type="nucleotide sequence ID" value="NZ_BAGZ01000021.1"/>
</dbReference>
<dbReference type="STRING" id="100225.SAMN05421595_2510"/>
<gene>
    <name evidence="1" type="ORF">AUCHE_21_00280</name>
</gene>
<dbReference type="Proteomes" id="UP000008495">
    <property type="component" value="Unassembled WGS sequence"/>
</dbReference>
<comment type="caution">
    <text evidence="1">The sequence shown here is derived from an EMBL/GenBank/DDBJ whole genome shotgun (WGS) entry which is preliminary data.</text>
</comment>
<dbReference type="OrthoDB" id="63034at2"/>
<dbReference type="SUPFAM" id="SSF53474">
    <property type="entry name" value="alpha/beta-Hydrolases"/>
    <property type="match status" value="1"/>
</dbReference>
<dbReference type="AlphaFoldDB" id="K6WBJ3"/>
<keyword evidence="2" id="KW-1185">Reference proteome</keyword>
<dbReference type="EMBL" id="BAGZ01000021">
    <property type="protein sequence ID" value="GAB79202.1"/>
    <property type="molecule type" value="Genomic_DNA"/>
</dbReference>
<dbReference type="InterPro" id="IPR029058">
    <property type="entry name" value="AB_hydrolase_fold"/>
</dbReference>
<evidence type="ECO:0000313" key="1">
    <source>
        <dbReference type="EMBL" id="GAB79202.1"/>
    </source>
</evidence>
<dbReference type="eggNOG" id="COG1073">
    <property type="taxonomic scope" value="Bacteria"/>
</dbReference>
<reference evidence="1 2" key="1">
    <citation type="submission" date="2012-08" db="EMBL/GenBank/DDBJ databases">
        <title>Whole genome shotgun sequence of Austwickia chelonae NBRC 105200.</title>
        <authorList>
            <person name="Yoshida I."/>
            <person name="Hosoyama A."/>
            <person name="Tsuchikane K."/>
            <person name="Katsumata H."/>
            <person name="Ando Y."/>
            <person name="Ohji S."/>
            <person name="Hamada M."/>
            <person name="Tamura T."/>
            <person name="Yamazoe A."/>
            <person name="Yamazaki S."/>
            <person name="Fujita N."/>
        </authorList>
    </citation>
    <scope>NUCLEOTIDE SEQUENCE [LARGE SCALE GENOMIC DNA]</scope>
    <source>
        <strain evidence="1 2">NBRC 105200</strain>
    </source>
</reference>
<dbReference type="PANTHER" id="PTHR43265:SF1">
    <property type="entry name" value="ESTERASE ESTD"/>
    <property type="match status" value="1"/>
</dbReference>
<evidence type="ECO:0000313" key="2">
    <source>
        <dbReference type="Proteomes" id="UP000008495"/>
    </source>
</evidence>
<accession>K6WBJ3</accession>
<sequence>MTAPAESRHMPRVPRGWIEEEITFASASGTVYATWLHPLDTGTPRPAALLIAGSGPTDRNGDSVDGKGNVLRLGSLQAVARTYAAHGMPSLRYDKLGSGKTGLGTVGQQQPKFEMFRDQSERALATLAGRPGVDRTRLIVVGHSEGGLHAQLLALGRKPGLPTVRGINLLTPLPTRFLDILVDQLTNRFQAAVAAGQITPEQGRELTRQVTSAMKAIREGKPLPTLDEHLTGIFFPQIVPYLRQIDSFDPVTLAGQTRADLHVLLACGDVDVQVGCPDVHRLADGFTGLYRAPRFVTLTGVNHVLKEDPTGWAYLQDLPYSARLGQEIGRFAAALRAPTP</sequence>
<dbReference type="InterPro" id="IPR053145">
    <property type="entry name" value="AB_hydrolase_Est10"/>
</dbReference>
<proteinExistence type="predicted"/>
<dbReference type="Gene3D" id="3.40.50.1820">
    <property type="entry name" value="alpha/beta hydrolase"/>
    <property type="match status" value="1"/>
</dbReference>
<dbReference type="PANTHER" id="PTHR43265">
    <property type="entry name" value="ESTERASE ESTD"/>
    <property type="match status" value="1"/>
</dbReference>
<dbReference type="GO" id="GO:0052689">
    <property type="term" value="F:carboxylic ester hydrolase activity"/>
    <property type="evidence" value="ECO:0007669"/>
    <property type="project" value="TreeGrafter"/>
</dbReference>
<name>K6WBJ3_9MICO</name>
<evidence type="ECO:0008006" key="3">
    <source>
        <dbReference type="Google" id="ProtNLM"/>
    </source>
</evidence>
<organism evidence="1 2">
    <name type="scientific">Austwickia chelonae NBRC 105200</name>
    <dbReference type="NCBI Taxonomy" id="1184607"/>
    <lineage>
        <taxon>Bacteria</taxon>
        <taxon>Bacillati</taxon>
        <taxon>Actinomycetota</taxon>
        <taxon>Actinomycetes</taxon>
        <taxon>Micrococcales</taxon>
        <taxon>Dermatophilaceae</taxon>
        <taxon>Austwickia</taxon>
    </lineage>
</organism>